<dbReference type="RefSeq" id="WP_112096551.1">
    <property type="nucleotide sequence ID" value="NZ_QMBP01000002.1"/>
</dbReference>
<name>A0A330HWR8_9HYPH</name>
<gene>
    <name evidence="1" type="ORF">DPM33_06435</name>
</gene>
<organism evidence="1 2">
    <name type="scientific">Mesorhizobium hawassense</name>
    <dbReference type="NCBI Taxonomy" id="1209954"/>
    <lineage>
        <taxon>Bacteria</taxon>
        <taxon>Pseudomonadati</taxon>
        <taxon>Pseudomonadota</taxon>
        <taxon>Alphaproteobacteria</taxon>
        <taxon>Hyphomicrobiales</taxon>
        <taxon>Phyllobacteriaceae</taxon>
        <taxon>Mesorhizobium</taxon>
    </lineage>
</organism>
<dbReference type="OrthoDB" id="8085868at2"/>
<dbReference type="Proteomes" id="UP000251558">
    <property type="component" value="Unassembled WGS sequence"/>
</dbReference>
<dbReference type="AlphaFoldDB" id="A0A330HWR8"/>
<keyword evidence="2" id="KW-1185">Reference proteome</keyword>
<evidence type="ECO:0000313" key="2">
    <source>
        <dbReference type="Proteomes" id="UP000251558"/>
    </source>
</evidence>
<dbReference type="EMBL" id="QMBP01000002">
    <property type="protein sequence ID" value="RAZ92080.1"/>
    <property type="molecule type" value="Genomic_DNA"/>
</dbReference>
<reference evidence="2" key="1">
    <citation type="submission" date="2018-06" db="EMBL/GenBank/DDBJ databases">
        <authorList>
            <person name="Helene L.C."/>
            <person name="Dall'Agnol R."/>
            <person name="Delamuta J.R."/>
            <person name="Hungria M."/>
        </authorList>
    </citation>
    <scope>NUCLEOTIDE SEQUENCE [LARGE SCALE GENOMIC DNA]</scope>
    <source>
        <strain evidence="2">AC99b</strain>
    </source>
</reference>
<accession>A0A330HWR8</accession>
<sequence>MDVAAEVPVAELTVQDLVASALSKFRAGDTVSTRAMLDAVRRSDPACDDSDDHLVEVIVMAAIGKTMGVVFDHRSPDERLPLPQGISLRA</sequence>
<comment type="caution">
    <text evidence="1">The sequence shown here is derived from an EMBL/GenBank/DDBJ whole genome shotgun (WGS) entry which is preliminary data.</text>
</comment>
<reference evidence="1 2" key="2">
    <citation type="submission" date="2018-07" db="EMBL/GenBank/DDBJ databases">
        <title>Diversity of Mesorhizobium strains in Brazil.</title>
        <authorList>
            <person name="Helene L.C.F."/>
            <person name="Dall'Agnol R."/>
            <person name="Delamuta J.R.M."/>
            <person name="Hungria M."/>
        </authorList>
    </citation>
    <scope>NUCLEOTIDE SEQUENCE [LARGE SCALE GENOMIC DNA]</scope>
    <source>
        <strain evidence="1 2">AC99b</strain>
    </source>
</reference>
<protein>
    <submittedName>
        <fullName evidence="1">Uncharacterized protein</fullName>
    </submittedName>
</protein>
<proteinExistence type="predicted"/>
<evidence type="ECO:0000313" key="1">
    <source>
        <dbReference type="EMBL" id="RAZ92080.1"/>
    </source>
</evidence>